<keyword evidence="2" id="KW-1185">Reference proteome</keyword>
<dbReference type="EMBL" id="JARBHB010000017">
    <property type="protein sequence ID" value="KAJ8865661.1"/>
    <property type="molecule type" value="Genomic_DNA"/>
</dbReference>
<accession>A0ABQ9G2D1</accession>
<dbReference type="Proteomes" id="UP001159363">
    <property type="component" value="Chromosome 16"/>
</dbReference>
<reference evidence="1 2" key="1">
    <citation type="submission" date="2023-02" db="EMBL/GenBank/DDBJ databases">
        <title>LHISI_Scaffold_Assembly.</title>
        <authorList>
            <person name="Stuart O.P."/>
            <person name="Cleave R."/>
            <person name="Magrath M.J.L."/>
            <person name="Mikheyev A.S."/>
        </authorList>
    </citation>
    <scope>NUCLEOTIDE SEQUENCE [LARGE SCALE GENOMIC DNA]</scope>
    <source>
        <strain evidence="1">Daus_M_001</strain>
        <tissue evidence="1">Leg muscle</tissue>
    </source>
</reference>
<gene>
    <name evidence="1" type="ORF">PR048_033181</name>
</gene>
<sequence length="579" mass="65421">MWECCRAIQLVGGFSRESSVFHALAFQHCFILASPHSHWVSRPNVRRTVCLGLELQLVRVIEVRMEQLRNERVGEIGDPQENQPTSSIVRRDCHMQKFKAEQANSSATAAPAPFKLGHIHLCIWPYEIQCFPPKFALDAPGNLTSSMLGSPLPLPTKAVLIVQMCQNDMPVLLICKGPTAHTLITSTVAPMFLLPQSPIRGAVGLCAPDLGCGRLWVRIPENSEDAVVEWLDHSPFAKAGSILDLILRALLGVLFATPLDEFEKGCFVCFQEVGWIFRRITCHLNPCELVLDAVQWEQEGTHTRVEKAQVDANGPHAGRVVSSCDRLYSLLRHRCAPSKDMSRQLRIRLCPPVPNGQHDSLQIGNEEWCFSDESRFCLDTDDCRFQVWRCLGQRRHPCFIVKRYTTPTRGVMVCQLHFQSDDIIRVVECYDEKTGEKLTADLAIPKIRENAIPSILPECPSYLSTKNNHWEDPNDKRARLEFSLFEASLTKTKLQTDALEDRFGRYRQFAGSQFHVSVVQLYESEIKLSASSAELLRARRTAATHDLSHWDTDILQRKQLGNRPGCAGRRITCCDVTQL</sequence>
<comment type="caution">
    <text evidence="1">The sequence shown here is derived from an EMBL/GenBank/DDBJ whole genome shotgun (WGS) entry which is preliminary data.</text>
</comment>
<proteinExistence type="predicted"/>
<organism evidence="1 2">
    <name type="scientific">Dryococelus australis</name>
    <dbReference type="NCBI Taxonomy" id="614101"/>
    <lineage>
        <taxon>Eukaryota</taxon>
        <taxon>Metazoa</taxon>
        <taxon>Ecdysozoa</taxon>
        <taxon>Arthropoda</taxon>
        <taxon>Hexapoda</taxon>
        <taxon>Insecta</taxon>
        <taxon>Pterygota</taxon>
        <taxon>Neoptera</taxon>
        <taxon>Polyneoptera</taxon>
        <taxon>Phasmatodea</taxon>
        <taxon>Verophasmatodea</taxon>
        <taxon>Anareolatae</taxon>
        <taxon>Phasmatidae</taxon>
        <taxon>Eurycanthinae</taxon>
        <taxon>Dryococelus</taxon>
    </lineage>
</organism>
<name>A0ABQ9G2D1_9NEOP</name>
<evidence type="ECO:0000313" key="2">
    <source>
        <dbReference type="Proteomes" id="UP001159363"/>
    </source>
</evidence>
<protein>
    <submittedName>
        <fullName evidence="1">Uncharacterized protein</fullName>
    </submittedName>
</protein>
<evidence type="ECO:0000313" key="1">
    <source>
        <dbReference type="EMBL" id="KAJ8865661.1"/>
    </source>
</evidence>